<evidence type="ECO:0000256" key="2">
    <source>
        <dbReference type="ARBA" id="ARBA00011838"/>
    </source>
</evidence>
<dbReference type="GO" id="GO:0006412">
    <property type="term" value="P:translation"/>
    <property type="evidence" value="ECO:0007669"/>
    <property type="project" value="UniProtKB-UniRule"/>
</dbReference>
<dbReference type="InterPro" id="IPR028364">
    <property type="entry name" value="Ribosomal_uL1/biogenesis"/>
</dbReference>
<evidence type="ECO:0000256" key="11">
    <source>
        <dbReference type="HAMAP-Rule" id="MF_01318"/>
    </source>
</evidence>
<name>F7XKV4_METZD</name>
<sequence length="213" mass="23461">MVDNSIVEAVNKLLEESKPRGFEESVDLAINLKNLDLSQPKNRIDEEIILPNGLGKERKVAIFAKGDVALKAKNAGADYIFSEEDIKDLASDKSRARGLANECDFFIAEAQYMPMIGKSLGTVLGPRGKMPIPFTGDRDIASVINTLKNSIRIRSKDKLTFHVSVGRRNLGTDELAENIETVVHRIENALEKGKQNLKSIHVTTTMGSSVRVV</sequence>
<keyword evidence="7 11" id="KW-0694">RNA-binding</keyword>
<evidence type="ECO:0000256" key="3">
    <source>
        <dbReference type="ARBA" id="ARBA00022491"/>
    </source>
</evidence>
<dbReference type="InterPro" id="IPR023669">
    <property type="entry name" value="Ribosomal_uL1_arc"/>
</dbReference>
<comment type="function">
    <text evidence="10">Probably involved in E site tRNA release. Binds directly to 23S rRNA.</text>
</comment>
<dbReference type="STRING" id="679901.Mzhil_1988"/>
<organism evidence="13 14">
    <name type="scientific">Methanosalsum zhilinae (strain DSM 4017 / NBRC 107636 / OCM 62 / WeN5)</name>
    <name type="common">Methanohalophilus zhilinae</name>
    <dbReference type="NCBI Taxonomy" id="679901"/>
    <lineage>
        <taxon>Archaea</taxon>
        <taxon>Methanobacteriati</taxon>
        <taxon>Methanobacteriota</taxon>
        <taxon>Stenosarchaea group</taxon>
        <taxon>Methanomicrobia</taxon>
        <taxon>Methanosarcinales</taxon>
        <taxon>Methanosarcinaceae</taxon>
        <taxon>Methanosalsum</taxon>
    </lineage>
</organism>
<evidence type="ECO:0000256" key="1">
    <source>
        <dbReference type="ARBA" id="ARBA00010531"/>
    </source>
</evidence>
<dbReference type="PANTHER" id="PTHR36427">
    <property type="entry name" value="54S RIBOSOMAL PROTEIN L1, MITOCHONDRIAL"/>
    <property type="match status" value="1"/>
</dbReference>
<dbReference type="GO" id="GO:0003735">
    <property type="term" value="F:structural constituent of ribosome"/>
    <property type="evidence" value="ECO:0007669"/>
    <property type="project" value="InterPro"/>
</dbReference>
<dbReference type="InterPro" id="IPR016095">
    <property type="entry name" value="Ribosomal_uL1_3-a/b-sand"/>
</dbReference>
<keyword evidence="3 11" id="KW-0678">Repressor</keyword>
<dbReference type="GeneID" id="10823633"/>
<dbReference type="InterPro" id="IPR002143">
    <property type="entry name" value="Ribosomal_uL1"/>
</dbReference>
<dbReference type="GO" id="GO:0006417">
    <property type="term" value="P:regulation of translation"/>
    <property type="evidence" value="ECO:0007669"/>
    <property type="project" value="UniProtKB-KW"/>
</dbReference>
<evidence type="ECO:0000313" key="14">
    <source>
        <dbReference type="Proteomes" id="UP000006622"/>
    </source>
</evidence>
<dbReference type="RefSeq" id="WP_013899256.1">
    <property type="nucleotide sequence ID" value="NC_015676.1"/>
</dbReference>
<evidence type="ECO:0000256" key="5">
    <source>
        <dbReference type="ARBA" id="ARBA00022730"/>
    </source>
</evidence>
<dbReference type="HOGENOM" id="CLU_062853_4_0_2"/>
<reference evidence="13" key="1">
    <citation type="submission" date="2010-07" db="EMBL/GenBank/DDBJ databases">
        <title>The complete genome of Methanosalsum zhilinae DSM 4017.</title>
        <authorList>
            <consortium name="US DOE Joint Genome Institute (JGI-PGF)"/>
            <person name="Lucas S."/>
            <person name="Copeland A."/>
            <person name="Lapidus A."/>
            <person name="Glavina del Rio T."/>
            <person name="Dalin E."/>
            <person name="Tice H."/>
            <person name="Bruce D."/>
            <person name="Goodwin L."/>
            <person name="Pitluck S."/>
            <person name="Kyrpides N."/>
            <person name="Mavromatis K."/>
            <person name="Ovchinnikova G."/>
            <person name="Daligault H."/>
            <person name="Detter J.C."/>
            <person name="Han C."/>
            <person name="Tapia R."/>
            <person name="Larimer F."/>
            <person name="Land M."/>
            <person name="Hauser L."/>
            <person name="Markowitz V."/>
            <person name="Cheng J.-F."/>
            <person name="Hugenholtz P."/>
            <person name="Woyke T."/>
            <person name="Wu D."/>
            <person name="Spring S."/>
            <person name="Schueler E."/>
            <person name="Brambilla E."/>
            <person name="Klenk H.-P."/>
            <person name="Eisen J.A."/>
        </authorList>
    </citation>
    <scope>NUCLEOTIDE SEQUENCE</scope>
    <source>
        <strain evidence="13">DSM 4017</strain>
    </source>
</reference>
<dbReference type="PROSITE" id="PS01199">
    <property type="entry name" value="RIBOSOMAL_L1"/>
    <property type="match status" value="1"/>
</dbReference>
<dbReference type="NCBIfam" id="NF003244">
    <property type="entry name" value="PRK04203.1"/>
    <property type="match status" value="1"/>
</dbReference>
<dbReference type="Gene3D" id="3.30.190.20">
    <property type="match status" value="1"/>
</dbReference>
<keyword evidence="9 11" id="KW-0687">Ribonucleoprotein</keyword>
<dbReference type="HAMAP" id="MF_01318_A">
    <property type="entry name" value="Ribosomal_uL1_A"/>
    <property type="match status" value="1"/>
</dbReference>
<evidence type="ECO:0000256" key="9">
    <source>
        <dbReference type="ARBA" id="ARBA00023274"/>
    </source>
</evidence>
<accession>F7XKV4</accession>
<dbReference type="GO" id="GO:0019843">
    <property type="term" value="F:rRNA binding"/>
    <property type="evidence" value="ECO:0007669"/>
    <property type="project" value="UniProtKB-UniRule"/>
</dbReference>
<comment type="function">
    <text evidence="11">Protein L1 is also a translational repressor protein, it controls the translation of its operon by binding to its mRNA.</text>
</comment>
<comment type="subunit">
    <text evidence="2 11">Part of the 50S ribosomal subunit.</text>
</comment>
<dbReference type="EMBL" id="CP002101">
    <property type="protein sequence ID" value="AEH61821.1"/>
    <property type="molecule type" value="Genomic_DNA"/>
</dbReference>
<dbReference type="SUPFAM" id="SSF56808">
    <property type="entry name" value="Ribosomal protein L1"/>
    <property type="match status" value="1"/>
</dbReference>
<keyword evidence="14" id="KW-1185">Reference proteome</keyword>
<dbReference type="Pfam" id="PF00687">
    <property type="entry name" value="Ribosomal_L1"/>
    <property type="match status" value="1"/>
</dbReference>
<evidence type="ECO:0000256" key="6">
    <source>
        <dbReference type="ARBA" id="ARBA00022845"/>
    </source>
</evidence>
<dbReference type="AlphaFoldDB" id="F7XKV4"/>
<proteinExistence type="inferred from homology"/>
<protein>
    <recommendedName>
        <fullName evidence="11">Large ribosomal subunit protein uL1</fullName>
    </recommendedName>
</protein>
<evidence type="ECO:0000256" key="12">
    <source>
        <dbReference type="RuleBase" id="RU000659"/>
    </source>
</evidence>
<keyword evidence="8 11" id="KW-0689">Ribosomal protein</keyword>
<keyword evidence="5 11" id="KW-0699">rRNA-binding</keyword>
<evidence type="ECO:0000313" key="13">
    <source>
        <dbReference type="EMBL" id="AEH61821.1"/>
    </source>
</evidence>
<dbReference type="FunFam" id="3.40.50.790:FF:000005">
    <property type="entry name" value="50S ribosomal protein L1"/>
    <property type="match status" value="1"/>
</dbReference>
<keyword evidence="6 11" id="KW-0810">Translation regulation</keyword>
<dbReference type="InterPro" id="IPR023674">
    <property type="entry name" value="Ribosomal_uL1-like"/>
</dbReference>
<gene>
    <name evidence="11" type="primary">rpl1</name>
    <name evidence="13" type="ordered locus">Mzhil_1988</name>
</gene>
<evidence type="ECO:0000256" key="10">
    <source>
        <dbReference type="ARBA" id="ARBA00045545"/>
    </source>
</evidence>
<dbReference type="InterPro" id="IPR023673">
    <property type="entry name" value="Ribosomal_uL1_CS"/>
</dbReference>
<dbReference type="OrthoDB" id="10382at2157"/>
<dbReference type="Gene3D" id="3.40.50.790">
    <property type="match status" value="1"/>
</dbReference>
<dbReference type="GO" id="GO:0000049">
    <property type="term" value="F:tRNA binding"/>
    <property type="evidence" value="ECO:0007669"/>
    <property type="project" value="UniProtKB-KW"/>
</dbReference>
<evidence type="ECO:0000256" key="8">
    <source>
        <dbReference type="ARBA" id="ARBA00022980"/>
    </source>
</evidence>
<dbReference type="KEGG" id="mzh:Mzhil_1988"/>
<dbReference type="Proteomes" id="UP000006622">
    <property type="component" value="Chromosome"/>
</dbReference>
<dbReference type="PIRSF" id="PIRSF002155">
    <property type="entry name" value="Ribosomal_L1"/>
    <property type="match status" value="1"/>
</dbReference>
<comment type="function">
    <text evidence="11">Binds directly to 23S rRNA. Probably involved in E site tRNA release.</text>
</comment>
<evidence type="ECO:0000256" key="4">
    <source>
        <dbReference type="ARBA" id="ARBA00022555"/>
    </source>
</evidence>
<evidence type="ECO:0000256" key="7">
    <source>
        <dbReference type="ARBA" id="ARBA00022884"/>
    </source>
</evidence>
<keyword evidence="4 11" id="KW-0820">tRNA-binding</keyword>
<dbReference type="PANTHER" id="PTHR36427:SF3">
    <property type="entry name" value="LARGE RIBOSOMAL SUBUNIT PROTEIN UL1M"/>
    <property type="match status" value="1"/>
</dbReference>
<dbReference type="CDD" id="cd00403">
    <property type="entry name" value="Ribosomal_L1"/>
    <property type="match status" value="1"/>
</dbReference>
<comment type="similarity">
    <text evidence="1 11 12">Belongs to the universal ribosomal protein uL1 family.</text>
</comment>
<dbReference type="GO" id="GO:0015934">
    <property type="term" value="C:large ribosomal subunit"/>
    <property type="evidence" value="ECO:0007669"/>
    <property type="project" value="InterPro"/>
</dbReference>